<feature type="transmembrane region" description="Helical" evidence="2">
    <location>
        <begin position="292"/>
        <end position="313"/>
    </location>
</feature>
<dbReference type="RefSeq" id="WP_004318917.1">
    <property type="nucleotide sequence ID" value="NZ_CP012543.1"/>
</dbReference>
<dbReference type="KEGG" id="crx:CRECT_1543"/>
<feature type="region of interest" description="Disordered" evidence="1">
    <location>
        <begin position="73"/>
        <end position="104"/>
    </location>
</feature>
<feature type="compositionally biased region" description="Polar residues" evidence="1">
    <location>
        <begin position="218"/>
        <end position="239"/>
    </location>
</feature>
<accession>A0A6G5QNH7</accession>
<feature type="compositionally biased region" description="Basic and acidic residues" evidence="1">
    <location>
        <begin position="88"/>
        <end position="97"/>
    </location>
</feature>
<evidence type="ECO:0000256" key="2">
    <source>
        <dbReference type="SAM" id="Phobius"/>
    </source>
</evidence>
<sequence>MNFRLLAVYGAFEALLLLSSAFFGRAWFYSSQTAFFGSLLVLAATFRAYKKRVENGVRDYDAFADDDIDEWGENHEEFPDRPQSAKFDGYDPHRENAEPSDASNLSAYAKTDAEFSLAAELNLKDKNERVKFDENLTEQAKGENLSKQAKFDAADGSNLSERNRALKFEKQNLNENGGDKTVKFIQTSGQGRNERVKFDKAKDQNEVAQDKFDELNLNDANQGDQSNLSQASKPNLNKSNQKDQARPSKKRNFVQNLKQNSPNFFTAFVPFRLIAYAVLVVGFLALKRHSNLDIAAFLIALAVMPAGALIYGVRSNEN</sequence>
<keyword evidence="2" id="KW-0812">Transmembrane</keyword>
<evidence type="ECO:0000313" key="4">
    <source>
        <dbReference type="Proteomes" id="UP000502377"/>
    </source>
</evidence>
<dbReference type="AlphaFoldDB" id="A0A6G5QNH7"/>
<feature type="transmembrane region" description="Helical" evidence="2">
    <location>
        <begin position="33"/>
        <end position="49"/>
    </location>
</feature>
<gene>
    <name evidence="3" type="ORF">CRECT_1543</name>
</gene>
<dbReference type="EMBL" id="CP012543">
    <property type="protein sequence ID" value="QCD47179.1"/>
    <property type="molecule type" value="Genomic_DNA"/>
</dbReference>
<feature type="region of interest" description="Disordered" evidence="1">
    <location>
        <begin position="214"/>
        <end position="255"/>
    </location>
</feature>
<organism evidence="3 4">
    <name type="scientific">Campylobacter rectus</name>
    <name type="common">Wolinella recta</name>
    <dbReference type="NCBI Taxonomy" id="203"/>
    <lineage>
        <taxon>Bacteria</taxon>
        <taxon>Pseudomonadati</taxon>
        <taxon>Campylobacterota</taxon>
        <taxon>Epsilonproteobacteria</taxon>
        <taxon>Campylobacterales</taxon>
        <taxon>Campylobacteraceae</taxon>
        <taxon>Campylobacter</taxon>
    </lineage>
</organism>
<evidence type="ECO:0000256" key="1">
    <source>
        <dbReference type="SAM" id="MobiDB-lite"/>
    </source>
</evidence>
<keyword evidence="2" id="KW-0472">Membrane</keyword>
<feature type="transmembrane region" description="Helical" evidence="2">
    <location>
        <begin position="264"/>
        <end position="286"/>
    </location>
</feature>
<evidence type="ECO:0000313" key="3">
    <source>
        <dbReference type="EMBL" id="QCD47179.1"/>
    </source>
</evidence>
<reference evidence="3 4" key="1">
    <citation type="submission" date="2016-07" db="EMBL/GenBank/DDBJ databases">
        <title>Comparative genomics of the Campylobacter concisus group.</title>
        <authorList>
            <person name="Miller W.G."/>
            <person name="Yee E."/>
            <person name="Chapman M.H."/>
            <person name="Huynh S."/>
            <person name="Bono J.L."/>
            <person name="On S.L.W."/>
            <person name="StLeger J."/>
            <person name="Foster G."/>
            <person name="Parker C.T."/>
        </authorList>
    </citation>
    <scope>NUCLEOTIDE SEQUENCE [LARGE SCALE GENOMIC DNA]</scope>
    <source>
        <strain evidence="3 4">ATCC 33238</strain>
    </source>
</reference>
<protein>
    <submittedName>
        <fullName evidence="3">Putative membrane protein</fullName>
    </submittedName>
</protein>
<dbReference type="Proteomes" id="UP000502377">
    <property type="component" value="Chromosome"/>
</dbReference>
<name>A0A6G5QNH7_CAMRE</name>
<keyword evidence="2" id="KW-1133">Transmembrane helix</keyword>
<proteinExistence type="predicted"/>